<keyword evidence="10" id="KW-1185">Reference proteome</keyword>
<evidence type="ECO:0000256" key="5">
    <source>
        <dbReference type="ARBA" id="ARBA00023002"/>
    </source>
</evidence>
<dbReference type="PROSITE" id="PS00059">
    <property type="entry name" value="ADH_ZINC"/>
    <property type="match status" value="1"/>
</dbReference>
<comment type="cofactor">
    <cofactor evidence="1 7">
        <name>Zn(2+)</name>
        <dbReference type="ChEBI" id="CHEBI:29105"/>
    </cofactor>
</comment>
<protein>
    <submittedName>
        <fullName evidence="9">Alcohol dehydrogenase</fullName>
    </submittedName>
</protein>
<name>A0A919FEQ0_9ACTN</name>
<dbReference type="RefSeq" id="WP_190209840.1">
    <property type="nucleotide sequence ID" value="NZ_BNBO01000004.1"/>
</dbReference>
<evidence type="ECO:0000256" key="2">
    <source>
        <dbReference type="ARBA" id="ARBA00008072"/>
    </source>
</evidence>
<accession>A0A919FEQ0</accession>
<keyword evidence="4 7" id="KW-0862">Zinc</keyword>
<feature type="domain" description="Enoyl reductase (ER)" evidence="8">
    <location>
        <begin position="11"/>
        <end position="357"/>
    </location>
</feature>
<dbReference type="SUPFAM" id="SSF50129">
    <property type="entry name" value="GroES-like"/>
    <property type="match status" value="2"/>
</dbReference>
<comment type="caution">
    <text evidence="9">The sequence shown here is derived from an EMBL/GenBank/DDBJ whole genome shotgun (WGS) entry which is preliminary data.</text>
</comment>
<dbReference type="Pfam" id="PF00107">
    <property type="entry name" value="ADH_zinc_N"/>
    <property type="match status" value="1"/>
</dbReference>
<gene>
    <name evidence="9" type="ORF">GCM10018781_13600</name>
</gene>
<dbReference type="InterPro" id="IPR013149">
    <property type="entry name" value="ADH-like_C"/>
</dbReference>
<keyword evidence="5" id="KW-0560">Oxidoreductase</keyword>
<dbReference type="GO" id="GO:0008270">
    <property type="term" value="F:zinc ion binding"/>
    <property type="evidence" value="ECO:0007669"/>
    <property type="project" value="InterPro"/>
</dbReference>
<dbReference type="Proteomes" id="UP000617734">
    <property type="component" value="Unassembled WGS sequence"/>
</dbReference>
<evidence type="ECO:0000256" key="1">
    <source>
        <dbReference type="ARBA" id="ARBA00001947"/>
    </source>
</evidence>
<dbReference type="AlphaFoldDB" id="A0A919FEQ0"/>
<dbReference type="GO" id="GO:0051903">
    <property type="term" value="F:S-(hydroxymethyl)glutathione dehydrogenase [NAD(P)+] activity"/>
    <property type="evidence" value="ECO:0007669"/>
    <property type="project" value="TreeGrafter"/>
</dbReference>
<evidence type="ECO:0000259" key="8">
    <source>
        <dbReference type="SMART" id="SM00829"/>
    </source>
</evidence>
<dbReference type="GO" id="GO:0005829">
    <property type="term" value="C:cytosol"/>
    <property type="evidence" value="ECO:0007669"/>
    <property type="project" value="TreeGrafter"/>
</dbReference>
<evidence type="ECO:0000313" key="10">
    <source>
        <dbReference type="Proteomes" id="UP000617734"/>
    </source>
</evidence>
<dbReference type="PANTHER" id="PTHR43880">
    <property type="entry name" value="ALCOHOL DEHYDROGENASE"/>
    <property type="match status" value="1"/>
</dbReference>
<reference evidence="9" key="2">
    <citation type="submission" date="2020-09" db="EMBL/GenBank/DDBJ databases">
        <authorList>
            <person name="Sun Q."/>
            <person name="Ohkuma M."/>
        </authorList>
    </citation>
    <scope>NUCLEOTIDE SEQUENCE</scope>
    <source>
        <strain evidence="9">JCM 4646</strain>
    </source>
</reference>
<dbReference type="FunFam" id="3.40.50.720:FF:000003">
    <property type="entry name" value="S-(hydroxymethyl)glutathione dehydrogenase"/>
    <property type="match status" value="1"/>
</dbReference>
<dbReference type="InterPro" id="IPR020843">
    <property type="entry name" value="ER"/>
</dbReference>
<dbReference type="SMART" id="SM00829">
    <property type="entry name" value="PKS_ER"/>
    <property type="match status" value="1"/>
</dbReference>
<dbReference type="GeneID" id="95351856"/>
<dbReference type="EMBL" id="BNBO01000004">
    <property type="protein sequence ID" value="GHH63680.1"/>
    <property type="molecule type" value="Genomic_DNA"/>
</dbReference>
<dbReference type="Pfam" id="PF08240">
    <property type="entry name" value="ADH_N"/>
    <property type="match status" value="1"/>
</dbReference>
<dbReference type="InterPro" id="IPR002328">
    <property type="entry name" value="ADH_Zn_CS"/>
</dbReference>
<dbReference type="Gene3D" id="3.90.180.10">
    <property type="entry name" value="Medium-chain alcohol dehydrogenases, catalytic domain"/>
    <property type="match status" value="1"/>
</dbReference>
<dbReference type="InterPro" id="IPR036291">
    <property type="entry name" value="NAD(P)-bd_dom_sf"/>
</dbReference>
<dbReference type="Gene3D" id="3.40.50.720">
    <property type="entry name" value="NAD(P)-binding Rossmann-like Domain"/>
    <property type="match status" value="1"/>
</dbReference>
<proteinExistence type="inferred from homology"/>
<comment type="similarity">
    <text evidence="2 7">Belongs to the zinc-containing alcohol dehydrogenase family.</text>
</comment>
<dbReference type="InterPro" id="IPR013154">
    <property type="entry name" value="ADH-like_N"/>
</dbReference>
<evidence type="ECO:0000256" key="3">
    <source>
        <dbReference type="ARBA" id="ARBA00022723"/>
    </source>
</evidence>
<organism evidence="9 10">
    <name type="scientific">Kitasatospora indigofera</name>
    <dbReference type="NCBI Taxonomy" id="67307"/>
    <lineage>
        <taxon>Bacteria</taxon>
        <taxon>Bacillati</taxon>
        <taxon>Actinomycetota</taxon>
        <taxon>Actinomycetes</taxon>
        <taxon>Kitasatosporales</taxon>
        <taxon>Streptomycetaceae</taxon>
        <taxon>Kitasatospora</taxon>
    </lineage>
</organism>
<dbReference type="SUPFAM" id="SSF51735">
    <property type="entry name" value="NAD(P)-binding Rossmann-fold domains"/>
    <property type="match status" value="1"/>
</dbReference>
<evidence type="ECO:0000256" key="7">
    <source>
        <dbReference type="RuleBase" id="RU361277"/>
    </source>
</evidence>
<evidence type="ECO:0000256" key="4">
    <source>
        <dbReference type="ARBA" id="ARBA00022833"/>
    </source>
</evidence>
<dbReference type="GO" id="GO:0046294">
    <property type="term" value="P:formaldehyde catabolic process"/>
    <property type="evidence" value="ECO:0007669"/>
    <property type="project" value="TreeGrafter"/>
</dbReference>
<dbReference type="InterPro" id="IPR011032">
    <property type="entry name" value="GroES-like_sf"/>
</dbReference>
<reference evidence="9" key="1">
    <citation type="journal article" date="2014" name="Int. J. Syst. Evol. Microbiol.">
        <title>Complete genome sequence of Corynebacterium casei LMG S-19264T (=DSM 44701T), isolated from a smear-ripened cheese.</title>
        <authorList>
            <consortium name="US DOE Joint Genome Institute (JGI-PGF)"/>
            <person name="Walter F."/>
            <person name="Albersmeier A."/>
            <person name="Kalinowski J."/>
            <person name="Ruckert C."/>
        </authorList>
    </citation>
    <scope>NUCLEOTIDE SEQUENCE</scope>
    <source>
        <strain evidence="9">JCM 4646</strain>
    </source>
</reference>
<dbReference type="PANTHER" id="PTHR43880:SF12">
    <property type="entry name" value="ALCOHOL DEHYDROGENASE CLASS-3"/>
    <property type="match status" value="1"/>
</dbReference>
<keyword evidence="6" id="KW-0520">NAD</keyword>
<sequence length="359" mass="36489">MVRAALLTAPGRPLELVEIDLPAPGPGQVRVKLAAAGVCHSDLSLATGLLRAATPVVLGHEGSGTVTAVGEGVTSVRPGDAVVLNWAPACGSCHLCSLGEPWLCENSAGASAEPYAALADGTGVHPGLGVAAFAEETLVAERALIPLPDGVPLAAAALLGCAVLTGYGAVHNAARVRAGESVVVIGLGGVGLAVLQAARIAGAGPVVAVDVTPEKEELARRHGATDFLLSDERTAKGVRQLTGGHGADHAFECAGRASTIRTAWSATRRGGRTTVVGIGGKDDLVSFSALEVFYFARTLSACVYGNSDPVKDVPVLAEHVRAGRLDLESLITDRITLDEIPAAFDRMAAGRGGRSLVVF</sequence>
<evidence type="ECO:0000256" key="6">
    <source>
        <dbReference type="ARBA" id="ARBA00023027"/>
    </source>
</evidence>
<evidence type="ECO:0000313" key="9">
    <source>
        <dbReference type="EMBL" id="GHH63680.1"/>
    </source>
</evidence>
<keyword evidence="3 7" id="KW-0479">Metal-binding</keyword>